<name>A0AAU9IYN1_9CILI</name>
<evidence type="ECO:0000313" key="1">
    <source>
        <dbReference type="EMBL" id="CAG9314606.1"/>
    </source>
</evidence>
<proteinExistence type="predicted"/>
<gene>
    <name evidence="1" type="ORF">BSTOLATCC_MIC11607</name>
</gene>
<evidence type="ECO:0000313" key="2">
    <source>
        <dbReference type="Proteomes" id="UP001162131"/>
    </source>
</evidence>
<keyword evidence="2" id="KW-1185">Reference proteome</keyword>
<dbReference type="AlphaFoldDB" id="A0AAU9IYN1"/>
<comment type="caution">
    <text evidence="1">The sequence shown here is derived from an EMBL/GenBank/DDBJ whole genome shotgun (WGS) entry which is preliminary data.</text>
</comment>
<accession>A0AAU9IYN1</accession>
<reference evidence="1" key="1">
    <citation type="submission" date="2021-09" db="EMBL/GenBank/DDBJ databases">
        <authorList>
            <consortium name="AG Swart"/>
            <person name="Singh M."/>
            <person name="Singh A."/>
            <person name="Seah K."/>
            <person name="Emmerich C."/>
        </authorList>
    </citation>
    <scope>NUCLEOTIDE SEQUENCE</scope>
    <source>
        <strain evidence="1">ATCC30299</strain>
    </source>
</reference>
<organism evidence="1 2">
    <name type="scientific">Blepharisma stoltei</name>
    <dbReference type="NCBI Taxonomy" id="1481888"/>
    <lineage>
        <taxon>Eukaryota</taxon>
        <taxon>Sar</taxon>
        <taxon>Alveolata</taxon>
        <taxon>Ciliophora</taxon>
        <taxon>Postciliodesmatophora</taxon>
        <taxon>Heterotrichea</taxon>
        <taxon>Heterotrichida</taxon>
        <taxon>Blepharismidae</taxon>
        <taxon>Blepharisma</taxon>
    </lineage>
</organism>
<dbReference type="EMBL" id="CAJZBQ010000012">
    <property type="protein sequence ID" value="CAG9314606.1"/>
    <property type="molecule type" value="Genomic_DNA"/>
</dbReference>
<protein>
    <submittedName>
        <fullName evidence="1">Uncharacterized protein</fullName>
    </submittedName>
</protein>
<dbReference type="Proteomes" id="UP001162131">
    <property type="component" value="Unassembled WGS sequence"/>
</dbReference>
<sequence length="221" mass="25435">MRSRNDKSQLKQGLSSNSIFPLSIRKDAETPDGFRRYFQSLHNSQKSVKSPTSALSPCRLNHKYLRSQYHLKDRNIADKLLNQILRLYSQTMQKTPQAENLHTFLNTKSQPSYSLSCSPLPKMKKREQIQQFNVLKASSPDNLTSKLNIQSSLKKLRHKKMSSAILRCMKIEKIEKNEKSESVIGSPCKSPLNYRICEMQKKSSTSLRRTVEMTTSTSHLD</sequence>